<feature type="transmembrane region" description="Helical" evidence="1">
    <location>
        <begin position="12"/>
        <end position="35"/>
    </location>
</feature>
<feature type="transmembrane region" description="Helical" evidence="1">
    <location>
        <begin position="125"/>
        <end position="150"/>
    </location>
</feature>
<keyword evidence="1" id="KW-1133">Transmembrane helix</keyword>
<name>A0A1I2K2K9_9BACT</name>
<dbReference type="GO" id="GO:0015128">
    <property type="term" value="F:gluconate transmembrane transporter activity"/>
    <property type="evidence" value="ECO:0007669"/>
    <property type="project" value="InterPro"/>
</dbReference>
<feature type="transmembrane region" description="Helical" evidence="1">
    <location>
        <begin position="256"/>
        <end position="279"/>
    </location>
</feature>
<dbReference type="PANTHER" id="PTHR30354:SF11">
    <property type="entry name" value="PERMEASE"/>
    <property type="match status" value="1"/>
</dbReference>
<keyword evidence="3" id="KW-1185">Reference proteome</keyword>
<reference evidence="2 3" key="1">
    <citation type="submission" date="2016-10" db="EMBL/GenBank/DDBJ databases">
        <authorList>
            <person name="de Groot N.N."/>
        </authorList>
    </citation>
    <scope>NUCLEOTIDE SEQUENCE [LARGE SCALE GENOMIC DNA]</scope>
    <source>
        <strain>GEY</strain>
        <strain evidence="3">DSM 9560</strain>
    </source>
</reference>
<evidence type="ECO:0000256" key="1">
    <source>
        <dbReference type="SAM" id="Phobius"/>
    </source>
</evidence>
<dbReference type="GO" id="GO:0005886">
    <property type="term" value="C:plasma membrane"/>
    <property type="evidence" value="ECO:0007669"/>
    <property type="project" value="TreeGrafter"/>
</dbReference>
<dbReference type="InterPro" id="IPR003474">
    <property type="entry name" value="Glcn_transporter"/>
</dbReference>
<evidence type="ECO:0000313" key="3">
    <source>
        <dbReference type="Proteomes" id="UP000199513"/>
    </source>
</evidence>
<protein>
    <submittedName>
        <fullName evidence="2">GntP family permease</fullName>
    </submittedName>
</protein>
<dbReference type="PANTHER" id="PTHR30354">
    <property type="entry name" value="GNT FAMILY GLUCONATE TRANSPORTER"/>
    <property type="match status" value="1"/>
</dbReference>
<keyword evidence="1" id="KW-0812">Transmembrane</keyword>
<feature type="transmembrane region" description="Helical" evidence="1">
    <location>
        <begin position="92"/>
        <end position="113"/>
    </location>
</feature>
<gene>
    <name evidence="2" type="ORF">SAMN04488541_10795</name>
</gene>
<keyword evidence="1" id="KW-0472">Membrane</keyword>
<sequence>MACAGNLGLSEHIGLVILLGLAVSIPSTFVAIIFANKINKNIENQANVEEDKEVQRLPSPFLSVLPIFLPIILIAFASFILLFQFSENTKNLIQFIGSPLIALCLGLFASFFLVPKWDKSFLNDLMGKGITQAGTILILTGAGGAFGALLKATPVAQMVNDWVADSQVSGVWLLVVGFLIAALLKTAQGSSTSALVITSSMLAPLLQTVGLDSPVEISLLVMAIGGGAMTVSHANDSYFWVVSQFGHFSLKEAYRSLTLMSFLQGLAVLLSAVVLFILVRN</sequence>
<feature type="transmembrane region" description="Helical" evidence="1">
    <location>
        <begin position="61"/>
        <end position="86"/>
    </location>
</feature>
<dbReference type="EMBL" id="FONY01000079">
    <property type="protein sequence ID" value="SFF60643.1"/>
    <property type="molecule type" value="Genomic_DNA"/>
</dbReference>
<organism evidence="2 3">
    <name type="scientific">Thermoflexibacter ruber</name>
    <dbReference type="NCBI Taxonomy" id="1003"/>
    <lineage>
        <taxon>Bacteria</taxon>
        <taxon>Pseudomonadati</taxon>
        <taxon>Bacteroidota</taxon>
        <taxon>Cytophagia</taxon>
        <taxon>Cytophagales</taxon>
        <taxon>Thermoflexibacteraceae</taxon>
        <taxon>Thermoflexibacter</taxon>
    </lineage>
</organism>
<dbReference type="STRING" id="1003.SAMN04488541_10795"/>
<accession>A0A1I2K2K9</accession>
<dbReference type="Pfam" id="PF02447">
    <property type="entry name" value="GntP_permease"/>
    <property type="match status" value="1"/>
</dbReference>
<evidence type="ECO:0000313" key="2">
    <source>
        <dbReference type="EMBL" id="SFF60643.1"/>
    </source>
</evidence>
<feature type="transmembrane region" description="Helical" evidence="1">
    <location>
        <begin position="170"/>
        <end position="187"/>
    </location>
</feature>
<proteinExistence type="predicted"/>
<dbReference type="Proteomes" id="UP000199513">
    <property type="component" value="Unassembled WGS sequence"/>
</dbReference>
<dbReference type="AlphaFoldDB" id="A0A1I2K2K9"/>